<dbReference type="InterPro" id="IPR009739">
    <property type="entry name" value="LprI-like_N"/>
</dbReference>
<proteinExistence type="predicted"/>
<accession>A0A0R5RMS3</accession>
<sequence length="118" mass="13183">MKKIICLIILLLPLSSFAKTCADGGNVYDDLSCADRTLDSSKKDLNAIYQKIYASTQYKNEFEQSQKAWLNYREKQCNGYIAAEASQSQGAGSGLITKDCLVAITKQRVDYLKTLLEK</sequence>
<evidence type="ECO:0000313" key="3">
    <source>
        <dbReference type="EMBL" id="AIW63030.1"/>
    </source>
</evidence>
<evidence type="ECO:0000256" key="1">
    <source>
        <dbReference type="SAM" id="SignalP"/>
    </source>
</evidence>
<feature type="chain" id="PRO_5006587561" description="Lysozyme inhibitor LprI-like N-terminal domain-containing protein" evidence="1">
    <location>
        <begin position="19"/>
        <end position="118"/>
    </location>
</feature>
<reference evidence="3" key="1">
    <citation type="submission" date="2014-02" db="EMBL/GenBank/DDBJ databases">
        <title>Determination of genes involved in bacterial phosphate solubilization.</title>
        <authorList>
            <person name="Hsu P.-C.L."/>
            <person name="O'Callaghan M."/>
            <person name="Condron L."/>
            <person name="Hurst M.R.H."/>
        </authorList>
    </citation>
    <scope>NUCLEOTIDE SEQUENCE</scope>
    <source>
        <strain evidence="3">Ha185</strain>
    </source>
</reference>
<feature type="domain" description="Lysozyme inhibitor LprI-like N-terminal" evidence="2">
    <location>
        <begin position="31"/>
        <end position="112"/>
    </location>
</feature>
<dbReference type="EMBL" id="KJ415239">
    <property type="protein sequence ID" value="AIW63030.1"/>
    <property type="molecule type" value="Genomic_DNA"/>
</dbReference>
<protein>
    <recommendedName>
        <fullName evidence="2">Lysozyme inhibitor LprI-like N-terminal domain-containing protein</fullName>
    </recommendedName>
</protein>
<dbReference type="AlphaFoldDB" id="A0A0R5RMS3"/>
<keyword evidence="1" id="KW-0732">Signal</keyword>
<feature type="signal peptide" evidence="1">
    <location>
        <begin position="1"/>
        <end position="18"/>
    </location>
</feature>
<dbReference type="Pfam" id="PF07007">
    <property type="entry name" value="LprI"/>
    <property type="match status" value="1"/>
</dbReference>
<evidence type="ECO:0000259" key="2">
    <source>
        <dbReference type="Pfam" id="PF07007"/>
    </source>
</evidence>
<gene>
    <name evidence="3" type="primary">bxpC</name>
</gene>
<organism evidence="3">
    <name type="scientific">Burkholderia sp. Ha185</name>
    <dbReference type="NCBI Taxonomy" id="1562173"/>
    <lineage>
        <taxon>Bacteria</taxon>
        <taxon>Pseudomonadati</taxon>
        <taxon>Pseudomonadota</taxon>
        <taxon>Betaproteobacteria</taxon>
        <taxon>Burkholderiales</taxon>
        <taxon>Burkholderiaceae</taxon>
        <taxon>Burkholderia</taxon>
    </lineage>
</organism>
<name>A0A0R5RMS3_9BURK</name>
<dbReference type="Gene3D" id="1.20.1270.180">
    <property type="match status" value="1"/>
</dbReference>